<protein>
    <recommendedName>
        <fullName evidence="4">Alpha 1,4-glycosyltransferase domain-containing protein</fullName>
    </recommendedName>
</protein>
<keyword evidence="2" id="KW-0808">Transferase</keyword>
<reference evidence="5 6" key="1">
    <citation type="journal article" date="2018" name="Nat. Ecol. Evol.">
        <title>Genomic signatures of mitonuclear coevolution across populations of Tigriopus californicus.</title>
        <authorList>
            <person name="Barreto F.S."/>
            <person name="Watson E.T."/>
            <person name="Lima T.G."/>
            <person name="Willett C.S."/>
            <person name="Edmands S."/>
            <person name="Li W."/>
            <person name="Burton R.S."/>
        </authorList>
    </citation>
    <scope>NUCLEOTIDE SEQUENCE [LARGE SCALE GENOMIC DNA]</scope>
    <source>
        <strain evidence="5 6">San Diego</strain>
    </source>
</reference>
<gene>
    <name evidence="5" type="ORF">TCAL_02410</name>
</gene>
<keyword evidence="3" id="KW-0175">Coiled coil</keyword>
<proteinExistence type="inferred from homology"/>
<sequence>MCTGLARHEGADFATLNSELQIRMDELAQAQEEAEENNMEFDELDDEVKIFDELDPNEVMLNGDMFFFVSSGAQDLNSREACTVEAAAQLHPGRHIFVLFITPNITNIIQSHTLSVLLSYNNVIFRYIKVSKYLRQNIYLEQWFIESGFQESDQMPDHLTNALTYAMLNKFGGTALSFDVLLLRSISWMGDILPRCQDDLIESTPLTLKSKHPLALDAMEQMVHFHDSTNPKATGSYLLTQRLKKKCSVEFITELLFKECGAKSDAKVLTSEVLCPVEEDKHWRIFDPARTKLVLQNLKEHKSHGLKLWREYTDSYPSWGSAGKPTAFSSLAQDACPLINLRVGSINQF</sequence>
<dbReference type="AlphaFoldDB" id="A0A553NY85"/>
<dbReference type="GO" id="GO:0006688">
    <property type="term" value="P:glycosphingolipid biosynthetic process"/>
    <property type="evidence" value="ECO:0007669"/>
    <property type="project" value="TreeGrafter"/>
</dbReference>
<dbReference type="InterPro" id="IPR051981">
    <property type="entry name" value="Glycosyltransf_32"/>
</dbReference>
<dbReference type="PANTHER" id="PTHR12042:SF21">
    <property type="entry name" value="ALPHA1,4-GALACTOSYLTRANSFERASE 1-RELATED"/>
    <property type="match status" value="1"/>
</dbReference>
<comment type="similarity">
    <text evidence="1">Belongs to the glycosyltransferase 32 family.</text>
</comment>
<dbReference type="EMBL" id="VCGU01000009">
    <property type="protein sequence ID" value="TRY70399.1"/>
    <property type="molecule type" value="Genomic_DNA"/>
</dbReference>
<comment type="caution">
    <text evidence="5">The sequence shown here is derived from an EMBL/GenBank/DDBJ whole genome shotgun (WGS) entry which is preliminary data.</text>
</comment>
<dbReference type="InterPro" id="IPR029044">
    <property type="entry name" value="Nucleotide-diphossugar_trans"/>
</dbReference>
<evidence type="ECO:0000256" key="1">
    <source>
        <dbReference type="ARBA" id="ARBA00009003"/>
    </source>
</evidence>
<feature type="coiled-coil region" evidence="3">
    <location>
        <begin position="13"/>
        <end position="47"/>
    </location>
</feature>
<evidence type="ECO:0000256" key="3">
    <source>
        <dbReference type="SAM" id="Coils"/>
    </source>
</evidence>
<keyword evidence="6" id="KW-1185">Reference proteome</keyword>
<dbReference type="GO" id="GO:0016020">
    <property type="term" value="C:membrane"/>
    <property type="evidence" value="ECO:0007669"/>
    <property type="project" value="GOC"/>
</dbReference>
<feature type="domain" description="Alpha 1,4-glycosyltransferase" evidence="4">
    <location>
        <begin position="209"/>
        <end position="339"/>
    </location>
</feature>
<evidence type="ECO:0000313" key="5">
    <source>
        <dbReference type="EMBL" id="TRY70399.1"/>
    </source>
</evidence>
<evidence type="ECO:0000259" key="4">
    <source>
        <dbReference type="Pfam" id="PF04572"/>
    </source>
</evidence>
<dbReference type="STRING" id="6832.A0A553NY85"/>
<evidence type="ECO:0000313" key="6">
    <source>
        <dbReference type="Proteomes" id="UP000318571"/>
    </source>
</evidence>
<dbReference type="Pfam" id="PF04572">
    <property type="entry name" value="Gb3_synth"/>
    <property type="match status" value="1"/>
</dbReference>
<dbReference type="Proteomes" id="UP000318571">
    <property type="component" value="Chromosome 9"/>
</dbReference>
<accession>A0A553NY85</accession>
<dbReference type="PANTHER" id="PTHR12042">
    <property type="entry name" value="LACTOSYLCERAMIDE 4-ALPHA-GALACTOSYLTRANSFERASE ALPHA- 1,4-GALACTOSYLTRANSFERASE"/>
    <property type="match status" value="1"/>
</dbReference>
<dbReference type="Gene3D" id="3.90.550.20">
    <property type="match status" value="1"/>
</dbReference>
<evidence type="ECO:0000256" key="2">
    <source>
        <dbReference type="ARBA" id="ARBA00022679"/>
    </source>
</evidence>
<dbReference type="InterPro" id="IPR007652">
    <property type="entry name" value="A1-4-GlycosylTfrase_dom"/>
</dbReference>
<name>A0A553NY85_TIGCA</name>
<dbReference type="GO" id="GO:0016758">
    <property type="term" value="F:hexosyltransferase activity"/>
    <property type="evidence" value="ECO:0007669"/>
    <property type="project" value="TreeGrafter"/>
</dbReference>
<dbReference type="SUPFAM" id="SSF53448">
    <property type="entry name" value="Nucleotide-diphospho-sugar transferases"/>
    <property type="match status" value="1"/>
</dbReference>
<organism evidence="5 6">
    <name type="scientific">Tigriopus californicus</name>
    <name type="common">Marine copepod</name>
    <dbReference type="NCBI Taxonomy" id="6832"/>
    <lineage>
        <taxon>Eukaryota</taxon>
        <taxon>Metazoa</taxon>
        <taxon>Ecdysozoa</taxon>
        <taxon>Arthropoda</taxon>
        <taxon>Crustacea</taxon>
        <taxon>Multicrustacea</taxon>
        <taxon>Hexanauplia</taxon>
        <taxon>Copepoda</taxon>
        <taxon>Harpacticoida</taxon>
        <taxon>Harpacticidae</taxon>
        <taxon>Tigriopus</taxon>
    </lineage>
</organism>